<evidence type="ECO:0000313" key="3">
    <source>
        <dbReference type="Proteomes" id="UP000193577"/>
    </source>
</evidence>
<name>A0A7I7SD81_9MYCO</name>
<proteinExistence type="predicted"/>
<protein>
    <submittedName>
        <fullName evidence="2">Uncharacterized protein</fullName>
    </submittedName>
</protein>
<gene>
    <name evidence="2" type="ORF">B8W67_05920</name>
</gene>
<dbReference type="AlphaFoldDB" id="A0A7I7SD81"/>
<keyword evidence="3" id="KW-1185">Reference proteome</keyword>
<dbReference type="EMBL" id="NCXO01000008">
    <property type="protein sequence ID" value="OSC34783.1"/>
    <property type="molecule type" value="Genomic_DNA"/>
</dbReference>
<dbReference type="Proteomes" id="UP000193577">
    <property type="component" value="Unassembled WGS sequence"/>
</dbReference>
<feature type="region of interest" description="Disordered" evidence="1">
    <location>
        <begin position="21"/>
        <end position="61"/>
    </location>
</feature>
<feature type="compositionally biased region" description="Basic and acidic residues" evidence="1">
    <location>
        <begin position="37"/>
        <end position="48"/>
    </location>
</feature>
<sequence length="61" mass="6684">MAKQTKLPRYVTGGASPIRVARSQELRRSGAAGLHASRADRRARDRASARRRAVRRDIAAG</sequence>
<evidence type="ECO:0000256" key="1">
    <source>
        <dbReference type="SAM" id="MobiDB-lite"/>
    </source>
</evidence>
<reference evidence="2 3" key="1">
    <citation type="submission" date="2017-04" db="EMBL/GenBank/DDBJ databases">
        <title>The new phylogeny of genus Mycobacterium.</title>
        <authorList>
            <person name="Tortoli E."/>
            <person name="Trovato A."/>
            <person name="Cirillo D.M."/>
        </authorList>
    </citation>
    <scope>NUCLEOTIDE SEQUENCE [LARGE SCALE GENOMIC DNA]</scope>
    <source>
        <strain evidence="2 3">KCTC 19819</strain>
    </source>
</reference>
<dbReference type="RefSeq" id="WP_085302875.1">
    <property type="nucleotide sequence ID" value="NZ_AP022594.1"/>
</dbReference>
<organism evidence="2 3">
    <name type="scientific">Mycolicibacillus koreensis</name>
    <dbReference type="NCBI Taxonomy" id="1069220"/>
    <lineage>
        <taxon>Bacteria</taxon>
        <taxon>Bacillati</taxon>
        <taxon>Actinomycetota</taxon>
        <taxon>Actinomycetes</taxon>
        <taxon>Mycobacteriales</taxon>
        <taxon>Mycobacteriaceae</taxon>
        <taxon>Mycolicibacillus</taxon>
    </lineage>
</organism>
<accession>A0A7I7SD81</accession>
<evidence type="ECO:0000313" key="2">
    <source>
        <dbReference type="EMBL" id="OSC34783.1"/>
    </source>
</evidence>
<comment type="caution">
    <text evidence="2">The sequence shown here is derived from an EMBL/GenBank/DDBJ whole genome shotgun (WGS) entry which is preliminary data.</text>
</comment>